<dbReference type="RefSeq" id="WP_143061354.1">
    <property type="nucleotide sequence ID" value="NZ_FNOK01000097.1"/>
</dbReference>
<feature type="compositionally biased region" description="Basic and acidic residues" evidence="1">
    <location>
        <begin position="81"/>
        <end position="92"/>
    </location>
</feature>
<dbReference type="EMBL" id="FNOK01000097">
    <property type="protein sequence ID" value="SDZ55201.1"/>
    <property type="molecule type" value="Genomic_DNA"/>
</dbReference>
<evidence type="ECO:0000313" key="2">
    <source>
        <dbReference type="EMBL" id="SDZ55201.1"/>
    </source>
</evidence>
<gene>
    <name evidence="2" type="ORF">SAMN05216215_10978</name>
</gene>
<organism evidence="2 3">
    <name type="scientific">Saccharopolyspora shandongensis</name>
    <dbReference type="NCBI Taxonomy" id="418495"/>
    <lineage>
        <taxon>Bacteria</taxon>
        <taxon>Bacillati</taxon>
        <taxon>Actinomycetota</taxon>
        <taxon>Actinomycetes</taxon>
        <taxon>Pseudonocardiales</taxon>
        <taxon>Pseudonocardiaceae</taxon>
        <taxon>Saccharopolyspora</taxon>
    </lineage>
</organism>
<name>A0A1H3TZI8_9PSEU</name>
<protein>
    <submittedName>
        <fullName evidence="2">Uncharacterized protein</fullName>
    </submittedName>
</protein>
<dbReference type="STRING" id="418495.SAMN05216215_10978"/>
<sequence length="108" mass="11864">MALEMNTSTGRGELVKVDAKMWRTADGERLVPDGDPDAAVLYCTPGMQVPRAEAERYRLLGDSDDHSAEPDLEQEQEPGADLEHEPEPEPDGKAAQAPPNKARSPRRK</sequence>
<evidence type="ECO:0000256" key="1">
    <source>
        <dbReference type="SAM" id="MobiDB-lite"/>
    </source>
</evidence>
<dbReference type="Proteomes" id="UP000199529">
    <property type="component" value="Unassembled WGS sequence"/>
</dbReference>
<feature type="compositionally biased region" description="Basic and acidic residues" evidence="1">
    <location>
        <begin position="58"/>
        <end position="69"/>
    </location>
</feature>
<dbReference type="AlphaFoldDB" id="A0A1H3TZI8"/>
<feature type="region of interest" description="Disordered" evidence="1">
    <location>
        <begin position="58"/>
        <end position="108"/>
    </location>
</feature>
<dbReference type="OrthoDB" id="3709110at2"/>
<proteinExistence type="predicted"/>
<evidence type="ECO:0000313" key="3">
    <source>
        <dbReference type="Proteomes" id="UP000199529"/>
    </source>
</evidence>
<feature type="compositionally biased region" description="Acidic residues" evidence="1">
    <location>
        <begin position="70"/>
        <end position="80"/>
    </location>
</feature>
<accession>A0A1H3TZI8</accession>
<reference evidence="3" key="1">
    <citation type="submission" date="2016-10" db="EMBL/GenBank/DDBJ databases">
        <authorList>
            <person name="Varghese N."/>
            <person name="Submissions S."/>
        </authorList>
    </citation>
    <scope>NUCLEOTIDE SEQUENCE [LARGE SCALE GENOMIC DNA]</scope>
    <source>
        <strain evidence="3">CGMCC 4.3530</strain>
    </source>
</reference>
<keyword evidence="3" id="KW-1185">Reference proteome</keyword>